<evidence type="ECO:0000313" key="2">
    <source>
        <dbReference type="EMBL" id="UYM26616.1"/>
    </source>
</evidence>
<feature type="compositionally biased region" description="Polar residues" evidence="1">
    <location>
        <begin position="34"/>
        <end position="44"/>
    </location>
</feature>
<evidence type="ECO:0000313" key="3">
    <source>
        <dbReference type="Proteomes" id="UP001156221"/>
    </source>
</evidence>
<keyword evidence="3" id="KW-1185">Reference proteome</keyword>
<evidence type="ECO:0000256" key="1">
    <source>
        <dbReference type="SAM" id="MobiDB-lite"/>
    </source>
</evidence>
<dbReference type="Proteomes" id="UP001156221">
    <property type="component" value="Segment"/>
</dbReference>
<accession>A0A9E8AAE9</accession>
<dbReference type="PROSITE" id="PS51257">
    <property type="entry name" value="PROKAR_LIPOPROTEIN"/>
    <property type="match status" value="1"/>
</dbReference>
<proteinExistence type="predicted"/>
<dbReference type="GeneID" id="80034731"/>
<dbReference type="EMBL" id="OP580516">
    <property type="protein sequence ID" value="UYM26616.1"/>
    <property type="molecule type" value="Genomic_DNA"/>
</dbReference>
<gene>
    <name evidence="2" type="primary">67</name>
    <name evidence="2" type="ORF">SEA_BAUER_67</name>
</gene>
<dbReference type="KEGG" id="vg:80034731"/>
<dbReference type="RefSeq" id="YP_010761360.1">
    <property type="nucleotide sequence ID" value="NC_073594.1"/>
</dbReference>
<feature type="compositionally biased region" description="Basic and acidic residues" evidence="1">
    <location>
        <begin position="45"/>
        <end position="54"/>
    </location>
</feature>
<sequence length="148" mass="16158">MKTKIAAVLTAAALAFGATACTPSEYQQRKDNQKTSQIANSLEKQNLEKKRDKEEDPNAIRYVYILSYANIIGFYTAKGKISSSASQVGPETEVISGYILDSAKDDGTYAPGDPGIFFFTTDGVMVETSLDYIVSDQPLPIDVPRFSK</sequence>
<name>A0A9E8AAE9_9CAUD</name>
<feature type="region of interest" description="Disordered" evidence="1">
    <location>
        <begin position="26"/>
        <end position="54"/>
    </location>
</feature>
<organism evidence="2 3">
    <name type="scientific">Arthrobacter phage Bauer</name>
    <dbReference type="NCBI Taxonomy" id="2985648"/>
    <lineage>
        <taxon>Viruses</taxon>
        <taxon>Duplodnaviria</taxon>
        <taxon>Heunggongvirae</taxon>
        <taxon>Uroviricota</taxon>
        <taxon>Caudoviricetes</taxon>
        <taxon>Bauervirus</taxon>
        <taxon>Bauervirus bauer</taxon>
    </lineage>
</organism>
<evidence type="ECO:0008006" key="4">
    <source>
        <dbReference type="Google" id="ProtNLM"/>
    </source>
</evidence>
<reference evidence="2" key="1">
    <citation type="submission" date="2022-10" db="EMBL/GenBank/DDBJ databases">
        <authorList>
            <person name="Shreffler J."/>
            <person name="Spring A.M."/>
            <person name="Klyczek K."/>
            <person name="Garlena R.A."/>
            <person name="Russell D.A."/>
            <person name="Pope W.H."/>
            <person name="Jacobs-Sera D."/>
            <person name="Hatfull G.F."/>
        </authorList>
    </citation>
    <scope>NUCLEOTIDE SEQUENCE</scope>
</reference>
<protein>
    <recommendedName>
        <fullName evidence="4">Lipoprotein</fullName>
    </recommendedName>
</protein>